<protein>
    <submittedName>
        <fullName evidence="2">Uncharacterized protein</fullName>
    </submittedName>
</protein>
<feature type="region of interest" description="Disordered" evidence="1">
    <location>
        <begin position="414"/>
        <end position="466"/>
    </location>
</feature>
<feature type="compositionally biased region" description="Basic and acidic residues" evidence="1">
    <location>
        <begin position="433"/>
        <end position="445"/>
    </location>
</feature>
<accession>A0A8K0GFQ2</accession>
<gene>
    <name evidence="2" type="ORF">ILUMI_03224</name>
</gene>
<feature type="compositionally biased region" description="Pro residues" evidence="1">
    <location>
        <begin position="456"/>
        <end position="465"/>
    </location>
</feature>
<reference evidence="2" key="1">
    <citation type="submission" date="2019-08" db="EMBL/GenBank/DDBJ databases">
        <title>The genome of the North American firefly Photinus pyralis.</title>
        <authorList>
            <consortium name="Photinus pyralis genome working group"/>
            <person name="Fallon T.R."/>
            <person name="Sander Lower S.E."/>
            <person name="Weng J.-K."/>
        </authorList>
    </citation>
    <scope>NUCLEOTIDE SEQUENCE</scope>
    <source>
        <strain evidence="2">TRF0915ILg1</strain>
        <tissue evidence="2">Whole body</tissue>
    </source>
</reference>
<dbReference type="OrthoDB" id="7482953at2759"/>
<organism evidence="2 3">
    <name type="scientific">Ignelater luminosus</name>
    <name type="common">Cucubano</name>
    <name type="synonym">Pyrophorus luminosus</name>
    <dbReference type="NCBI Taxonomy" id="2038154"/>
    <lineage>
        <taxon>Eukaryota</taxon>
        <taxon>Metazoa</taxon>
        <taxon>Ecdysozoa</taxon>
        <taxon>Arthropoda</taxon>
        <taxon>Hexapoda</taxon>
        <taxon>Insecta</taxon>
        <taxon>Pterygota</taxon>
        <taxon>Neoptera</taxon>
        <taxon>Endopterygota</taxon>
        <taxon>Coleoptera</taxon>
        <taxon>Polyphaga</taxon>
        <taxon>Elateriformia</taxon>
        <taxon>Elateroidea</taxon>
        <taxon>Elateridae</taxon>
        <taxon>Agrypninae</taxon>
        <taxon>Pyrophorini</taxon>
        <taxon>Ignelater</taxon>
    </lineage>
</organism>
<evidence type="ECO:0000313" key="3">
    <source>
        <dbReference type="Proteomes" id="UP000801492"/>
    </source>
</evidence>
<name>A0A8K0GFQ2_IGNLU</name>
<feature type="region of interest" description="Disordered" evidence="1">
    <location>
        <begin position="219"/>
        <end position="241"/>
    </location>
</feature>
<dbReference type="AlphaFoldDB" id="A0A8K0GFQ2"/>
<dbReference type="EMBL" id="VTPC01001135">
    <property type="protein sequence ID" value="KAF2902955.1"/>
    <property type="molecule type" value="Genomic_DNA"/>
</dbReference>
<comment type="caution">
    <text evidence="2">The sequence shown here is derived from an EMBL/GenBank/DDBJ whole genome shotgun (WGS) entry which is preliminary data.</text>
</comment>
<dbReference type="Proteomes" id="UP000801492">
    <property type="component" value="Unassembled WGS sequence"/>
</dbReference>
<keyword evidence="3" id="KW-1185">Reference proteome</keyword>
<evidence type="ECO:0000256" key="1">
    <source>
        <dbReference type="SAM" id="MobiDB-lite"/>
    </source>
</evidence>
<feature type="region of interest" description="Disordered" evidence="1">
    <location>
        <begin position="668"/>
        <end position="701"/>
    </location>
</feature>
<evidence type="ECO:0000313" key="2">
    <source>
        <dbReference type="EMBL" id="KAF2902955.1"/>
    </source>
</evidence>
<proteinExistence type="predicted"/>
<sequence>MELKYIVMTIIKILISVPSILLIINDTRVQAAALMGGYLDNSSNSTSLSNFTAFDNSQELSNLTDFSGKPFYLEKDPLTGKVDFDSRTSLLNVDDDEFDYIEDEAVDSKLYDKSNIDRKDGNVGSHKASDVNQLTPNFHDFLNLPVKYNPDKYVYPLISSSYANTKKPPRPTEIYLTTKDVNDVYLTTKRYPAPTSTKRPLSLFEQLFGEYEDDYTPTTEIPAKSPSLFQNLPSNKNKDKYDYPEYEEANTVKPERPQGNNILSGTEMGHESAYDYEDDYVQPGNEKDTVSYTVEAKPEFLNKPVFSQNFPEPSYNKPQAKIPEAGGSAINIQPIRTSEASLSIGVPINGIKKVPGQVVDEDLENEKIEFPKQGTGAKIVFPDDKEVKHSTFTPDLQPPPPSREVLQLSSKPMYHQLPSDLTPPSEQDLPPPHLERPRPPWDPRPGHFYNGRPEYIRPPRPPPKPGSEIYKRIDSLPNILPQFRPNAKISSGPHYFDHFGSMKNGYIRQPLLERPSNRPVGFFEKLIPPPPPKNLHNLRKVPILEQDLRLKSPPEDMNIRKHEQYEFYQHQTPPPQPVLINRRKSEEPAVETLQMIQAKQVDKKDVISKSGPTSAFKTNLKGKDTTEKPLYVVYPVNSAPIKLDALDSGKKETVVVGTRAELPLPPSKINQEFNYESPKDRNDSPVLKPHPKPSNFPIKSDFPYPLERPDIATMMVSSGNNLEIKEDSKYGSNNQWGAVQDTESRILTGSKINYKNPNQISVTLKTYTEKPIAVAYTPTEPYKRLENTEKYSMPNYASPVISEIRPSGLMDKGGSEITVSAVMHTHPQIEHGISSQSINGKPTYENHKSDTDETLTKLDFQAPFQASLNIDGISQGWTVVRNNNNEKSKVDRSDQDEETTTIAVATTSEFDMNNFKPQFFGGFKPIYNYPDEVKSEGTEYGDREERLSL</sequence>